<dbReference type="Pfam" id="PF01657">
    <property type="entry name" value="Stress-antifung"/>
    <property type="match status" value="1"/>
</dbReference>
<evidence type="ECO:0000313" key="4">
    <source>
        <dbReference type="EMBL" id="CAK9327352.1"/>
    </source>
</evidence>
<dbReference type="Gene3D" id="3.30.430.20">
    <property type="entry name" value="Gnk2 domain, C-X8-C-X2-C motif"/>
    <property type="match status" value="1"/>
</dbReference>
<dbReference type="PROSITE" id="PS51473">
    <property type="entry name" value="GNK2"/>
    <property type="match status" value="1"/>
</dbReference>
<proteinExistence type="predicted"/>
<name>A0ABP0Z9Q5_9ROSI</name>
<evidence type="ECO:0000256" key="2">
    <source>
        <dbReference type="ARBA" id="ARBA00022737"/>
    </source>
</evidence>
<feature type="domain" description="Gnk2-homologous" evidence="3">
    <location>
        <begin position="10"/>
        <end position="114"/>
    </location>
</feature>
<dbReference type="CDD" id="cd23509">
    <property type="entry name" value="Gnk2-like"/>
    <property type="match status" value="1"/>
</dbReference>
<organism evidence="4 5">
    <name type="scientific">Citrullus colocynthis</name>
    <name type="common">colocynth</name>
    <dbReference type="NCBI Taxonomy" id="252529"/>
    <lineage>
        <taxon>Eukaryota</taxon>
        <taxon>Viridiplantae</taxon>
        <taxon>Streptophyta</taxon>
        <taxon>Embryophyta</taxon>
        <taxon>Tracheophyta</taxon>
        <taxon>Spermatophyta</taxon>
        <taxon>Magnoliopsida</taxon>
        <taxon>eudicotyledons</taxon>
        <taxon>Gunneridae</taxon>
        <taxon>Pentapetalae</taxon>
        <taxon>rosids</taxon>
        <taxon>fabids</taxon>
        <taxon>Cucurbitales</taxon>
        <taxon>Cucurbitaceae</taxon>
        <taxon>Benincaseae</taxon>
        <taxon>Citrullus</taxon>
    </lineage>
</organism>
<dbReference type="Proteomes" id="UP001642487">
    <property type="component" value="Chromosome 8"/>
</dbReference>
<keyword evidence="1" id="KW-0732">Signal</keyword>
<dbReference type="PANTHER" id="PTHR32099">
    <property type="entry name" value="CYSTEINE-RICH REPEAT SECRETORY PROTEIN"/>
    <property type="match status" value="1"/>
</dbReference>
<dbReference type="InterPro" id="IPR038408">
    <property type="entry name" value="GNK2_sf"/>
</dbReference>
<keyword evidence="2" id="KW-0677">Repeat</keyword>
<dbReference type="EMBL" id="OZ021742">
    <property type="protein sequence ID" value="CAK9327352.1"/>
    <property type="molecule type" value="Genomic_DNA"/>
</dbReference>
<gene>
    <name evidence="4" type="ORF">CITCOLO1_LOCUS19729</name>
</gene>
<protein>
    <recommendedName>
        <fullName evidence="3">Gnk2-homologous domain-containing protein</fullName>
    </recommendedName>
</protein>
<dbReference type="PANTHER" id="PTHR32099:SF42">
    <property type="entry name" value="CYSTEINE-RICH RECEPTOR-LIKE PROTEIN KINASE 9-RELATED"/>
    <property type="match status" value="1"/>
</dbReference>
<keyword evidence="5" id="KW-1185">Reference proteome</keyword>
<accession>A0ABP0Z9Q5</accession>
<sequence length="194" mass="20881">MNFPVHGSSDKLPYHYCSNATFSPNSTYLSNLKILFSALSSNSSTEFHHNSSVGRPPNSPAYGDFQCRGDLNAAGCQHCVDTATTNSWENFCPLSVGAVIWLEDCVLRYSNQSFFSVMEESPAIITFNVFNVGKDAVNAFDKAVGAVLNATASEASSMSGVLKFAIKEMNFSDGIVSPWHSVVGIYPISIVGNA</sequence>
<evidence type="ECO:0000259" key="3">
    <source>
        <dbReference type="PROSITE" id="PS51473"/>
    </source>
</evidence>
<dbReference type="InterPro" id="IPR002902">
    <property type="entry name" value="GNK2"/>
</dbReference>
<evidence type="ECO:0000313" key="5">
    <source>
        <dbReference type="Proteomes" id="UP001642487"/>
    </source>
</evidence>
<reference evidence="4 5" key="1">
    <citation type="submission" date="2024-03" db="EMBL/GenBank/DDBJ databases">
        <authorList>
            <person name="Gkanogiannis A."/>
            <person name="Becerra Lopez-Lavalle L."/>
        </authorList>
    </citation>
    <scope>NUCLEOTIDE SEQUENCE [LARGE SCALE GENOMIC DNA]</scope>
</reference>
<evidence type="ECO:0000256" key="1">
    <source>
        <dbReference type="ARBA" id="ARBA00022729"/>
    </source>
</evidence>